<dbReference type="RefSeq" id="WP_341566725.1">
    <property type="nucleotide sequence ID" value="NZ_JBAKAR010000003.1"/>
</dbReference>
<name>A0ABU9G2T4_9GAMM</name>
<dbReference type="InterPro" id="IPR011051">
    <property type="entry name" value="RmlC_Cupin_sf"/>
</dbReference>
<proteinExistence type="predicted"/>
<protein>
    <recommendedName>
        <fullName evidence="3">Cupin domain-containing protein</fullName>
    </recommendedName>
</protein>
<comment type="caution">
    <text evidence="1">The sequence shown here is derived from an EMBL/GenBank/DDBJ whole genome shotgun (WGS) entry which is preliminary data.</text>
</comment>
<evidence type="ECO:0000313" key="1">
    <source>
        <dbReference type="EMBL" id="MEL0612801.1"/>
    </source>
</evidence>
<dbReference type="EMBL" id="JBAKAR010000003">
    <property type="protein sequence ID" value="MEL0612801.1"/>
    <property type="molecule type" value="Genomic_DNA"/>
</dbReference>
<evidence type="ECO:0008006" key="3">
    <source>
        <dbReference type="Google" id="ProtNLM"/>
    </source>
</evidence>
<dbReference type="SUPFAM" id="SSF51182">
    <property type="entry name" value="RmlC-like cupins"/>
    <property type="match status" value="1"/>
</dbReference>
<dbReference type="Proteomes" id="UP001379949">
    <property type="component" value="Unassembled WGS sequence"/>
</dbReference>
<organism evidence="1 2">
    <name type="scientific">Marinomonas arenicola</name>
    <dbReference type="NCBI Taxonomy" id="569601"/>
    <lineage>
        <taxon>Bacteria</taxon>
        <taxon>Pseudomonadati</taxon>
        <taxon>Pseudomonadota</taxon>
        <taxon>Gammaproteobacteria</taxon>
        <taxon>Oceanospirillales</taxon>
        <taxon>Oceanospirillaceae</taxon>
        <taxon>Marinomonas</taxon>
    </lineage>
</organism>
<gene>
    <name evidence="1" type="ORF">V6242_06560</name>
</gene>
<evidence type="ECO:0000313" key="2">
    <source>
        <dbReference type="Proteomes" id="UP001379949"/>
    </source>
</evidence>
<keyword evidence="2" id="KW-1185">Reference proteome</keyword>
<reference evidence="1 2" key="1">
    <citation type="submission" date="2024-02" db="EMBL/GenBank/DDBJ databases">
        <title>Bacteria isolated from the canopy kelp, Nereocystis luetkeana.</title>
        <authorList>
            <person name="Pfister C.A."/>
            <person name="Younker I.T."/>
            <person name="Light S.H."/>
        </authorList>
    </citation>
    <scope>NUCLEOTIDE SEQUENCE [LARGE SCALE GENOMIC DNA]</scope>
    <source>
        <strain evidence="1 2">TI.4.07</strain>
    </source>
</reference>
<dbReference type="Gene3D" id="2.60.120.10">
    <property type="entry name" value="Jelly Rolls"/>
    <property type="match status" value="1"/>
</dbReference>
<accession>A0ABU9G2T4</accession>
<sequence length="231" mass="26353">MNKHHSRFSPYPIQHELGKNGCSSIIHKEDNIGIRHEHLLQDSTPSRFYQATDKCFLFILSGELFLKSQHNEIQLKKNQGSWLPSTAITVATLLSPEVRLCIVTFSTYPKRTEKVTQFNKVSSGNITSIVEKNGVTIWPLYQGEEGVIAIHSYPAHYKETPYYHKHTDQYLLCLDGKMALSINKQAFKYCPDIGQYLPKMTRKAVFNPNNKIITVLSITTPYPEKGRVLAL</sequence>
<dbReference type="InterPro" id="IPR014710">
    <property type="entry name" value="RmlC-like_jellyroll"/>
</dbReference>